<dbReference type="PROSITE" id="PS51462">
    <property type="entry name" value="NUDIX"/>
    <property type="match status" value="1"/>
</dbReference>
<evidence type="ECO:0000256" key="3">
    <source>
        <dbReference type="ARBA" id="ARBA00004496"/>
    </source>
</evidence>
<dbReference type="InterPro" id="IPR020084">
    <property type="entry name" value="NUDIX_hydrolase_CS"/>
</dbReference>
<dbReference type="AlphaFoldDB" id="A0A8S3SU93"/>
<dbReference type="Pfam" id="PF00293">
    <property type="entry name" value="NUDIX"/>
    <property type="match status" value="1"/>
</dbReference>
<dbReference type="GO" id="GO:0051287">
    <property type="term" value="F:NAD binding"/>
    <property type="evidence" value="ECO:0007669"/>
    <property type="project" value="TreeGrafter"/>
</dbReference>
<keyword evidence="7" id="KW-0496">Mitochondrion</keyword>
<dbReference type="CDD" id="cd04670">
    <property type="entry name" value="NUDIX_ASFGF2_Nudt6"/>
    <property type="match status" value="1"/>
</dbReference>
<dbReference type="Gene3D" id="3.40.630.30">
    <property type="match status" value="1"/>
</dbReference>
<protein>
    <recommendedName>
        <fullName evidence="10">Nucleoside diphosphate-linked moiety X motif 6</fullName>
    </recommendedName>
</protein>
<dbReference type="SUPFAM" id="SSF55811">
    <property type="entry name" value="Nudix"/>
    <property type="match status" value="1"/>
</dbReference>
<keyword evidence="5" id="KW-0963">Cytoplasm</keyword>
<evidence type="ECO:0000256" key="4">
    <source>
        <dbReference type="ARBA" id="ARBA00005582"/>
    </source>
</evidence>
<dbReference type="GO" id="GO:0005739">
    <property type="term" value="C:mitochondrion"/>
    <property type="evidence" value="ECO:0007669"/>
    <property type="project" value="UniProtKB-SubCell"/>
</dbReference>
<dbReference type="OrthoDB" id="447842at2759"/>
<dbReference type="PANTHER" id="PTHR13994:SF46">
    <property type="entry name" value="NUCLEOSIDE DIPHOSPHATE-LINKED MOIETY X MOTIF 6"/>
    <property type="match status" value="1"/>
</dbReference>
<evidence type="ECO:0000256" key="10">
    <source>
        <dbReference type="ARBA" id="ARBA00068898"/>
    </source>
</evidence>
<accession>A0A8S3SU93</accession>
<keyword evidence="6" id="KW-0378">Hydrolase</keyword>
<dbReference type="Gene3D" id="3.90.79.10">
    <property type="entry name" value="Nucleoside Triphosphate Pyrophosphohydrolase"/>
    <property type="match status" value="1"/>
</dbReference>
<name>A0A8S3SU93_MYTED</name>
<dbReference type="Gene3D" id="4.10.80.100">
    <property type="match status" value="1"/>
</dbReference>
<gene>
    <name evidence="12" type="ORF">MEDL_36515</name>
</gene>
<dbReference type="FunFam" id="3.90.79.10:FF:000027">
    <property type="entry name" value="nucleoside diphosphate-linked moiety X motif 6"/>
    <property type="match status" value="1"/>
</dbReference>
<dbReference type="InterPro" id="IPR003293">
    <property type="entry name" value="Nudix_hydrolase6-like"/>
</dbReference>
<dbReference type="InterPro" id="IPR000086">
    <property type="entry name" value="NUDIX_hydrolase_dom"/>
</dbReference>
<evidence type="ECO:0000313" key="12">
    <source>
        <dbReference type="EMBL" id="CAG2223210.1"/>
    </source>
</evidence>
<comment type="subcellular location">
    <subcellularLocation>
        <location evidence="3">Cytoplasm</location>
    </subcellularLocation>
    <subcellularLocation>
        <location evidence="2">Mitochondrion</location>
    </subcellularLocation>
    <subcellularLocation>
        <location evidence="1">Nucleus</location>
    </subcellularLocation>
</comment>
<dbReference type="Pfam" id="PF18290">
    <property type="entry name" value="Nudix_hydro"/>
    <property type="match status" value="1"/>
</dbReference>
<dbReference type="PRINTS" id="PR01356">
    <property type="entry name" value="GFGPROTEIN"/>
</dbReference>
<dbReference type="InterPro" id="IPR040618">
    <property type="entry name" value="Pre-Nudix"/>
</dbReference>
<proteinExistence type="inferred from homology"/>
<reference evidence="12" key="1">
    <citation type="submission" date="2021-03" db="EMBL/GenBank/DDBJ databases">
        <authorList>
            <person name="Bekaert M."/>
        </authorList>
    </citation>
    <scope>NUCLEOTIDE SEQUENCE</scope>
</reference>
<evidence type="ECO:0000259" key="11">
    <source>
        <dbReference type="PROSITE" id="PS51462"/>
    </source>
</evidence>
<evidence type="ECO:0000313" key="13">
    <source>
        <dbReference type="Proteomes" id="UP000683360"/>
    </source>
</evidence>
<dbReference type="InterPro" id="IPR015797">
    <property type="entry name" value="NUDIX_hydrolase-like_dom_sf"/>
</dbReference>
<keyword evidence="8" id="KW-0539">Nucleus</keyword>
<dbReference type="PANTHER" id="PTHR13994">
    <property type="entry name" value="NUDIX HYDROLASE RELATED"/>
    <property type="match status" value="1"/>
</dbReference>
<evidence type="ECO:0000256" key="6">
    <source>
        <dbReference type="ARBA" id="ARBA00022801"/>
    </source>
</evidence>
<evidence type="ECO:0000256" key="7">
    <source>
        <dbReference type="ARBA" id="ARBA00023128"/>
    </source>
</evidence>
<comment type="similarity">
    <text evidence="4">Belongs to the Nudix hydrolase family.</text>
</comment>
<dbReference type="GO" id="GO:0047631">
    <property type="term" value="F:ADP-ribose diphosphatase activity"/>
    <property type="evidence" value="ECO:0007669"/>
    <property type="project" value="TreeGrafter"/>
</dbReference>
<evidence type="ECO:0000256" key="9">
    <source>
        <dbReference type="ARBA" id="ARBA00057091"/>
    </source>
</evidence>
<dbReference type="GO" id="GO:0035529">
    <property type="term" value="F:NADH pyrophosphatase activity"/>
    <property type="evidence" value="ECO:0007669"/>
    <property type="project" value="TreeGrafter"/>
</dbReference>
<dbReference type="EMBL" id="CAJPWZ010001777">
    <property type="protein sequence ID" value="CAG2223210.1"/>
    <property type="molecule type" value="Genomic_DNA"/>
</dbReference>
<dbReference type="Proteomes" id="UP000683360">
    <property type="component" value="Unassembled WGS sequence"/>
</dbReference>
<dbReference type="PROSITE" id="PS00893">
    <property type="entry name" value="NUDIX_BOX"/>
    <property type="match status" value="1"/>
</dbReference>
<organism evidence="12 13">
    <name type="scientific">Mytilus edulis</name>
    <name type="common">Blue mussel</name>
    <dbReference type="NCBI Taxonomy" id="6550"/>
    <lineage>
        <taxon>Eukaryota</taxon>
        <taxon>Metazoa</taxon>
        <taxon>Spiralia</taxon>
        <taxon>Lophotrochozoa</taxon>
        <taxon>Mollusca</taxon>
        <taxon>Bivalvia</taxon>
        <taxon>Autobranchia</taxon>
        <taxon>Pteriomorphia</taxon>
        <taxon>Mytilida</taxon>
        <taxon>Mytiloidea</taxon>
        <taxon>Mytilidae</taxon>
        <taxon>Mytilinae</taxon>
        <taxon>Mytilus</taxon>
    </lineage>
</organism>
<feature type="domain" description="Nudix hydrolase" evidence="11">
    <location>
        <begin position="202"/>
        <end position="334"/>
    </location>
</feature>
<dbReference type="GO" id="GO:0005634">
    <property type="term" value="C:nucleus"/>
    <property type="evidence" value="ECO:0007669"/>
    <property type="project" value="UniProtKB-SubCell"/>
</dbReference>
<evidence type="ECO:0000256" key="5">
    <source>
        <dbReference type="ARBA" id="ARBA00022490"/>
    </source>
</evidence>
<keyword evidence="13" id="KW-1185">Reference proteome</keyword>
<evidence type="ECO:0000256" key="8">
    <source>
        <dbReference type="ARBA" id="ARBA00023242"/>
    </source>
</evidence>
<evidence type="ECO:0000256" key="1">
    <source>
        <dbReference type="ARBA" id="ARBA00004123"/>
    </source>
</evidence>
<comment type="function">
    <text evidence="9">May contribute to the regulation of cell proliferation.</text>
</comment>
<comment type="caution">
    <text evidence="12">The sequence shown here is derived from an EMBL/GenBank/DDBJ whole genome shotgun (WGS) entry which is preliminary data.</text>
</comment>
<sequence>MNRHVCIRCKNISLLKQLQGISYDTMSSISTMRVFKGQTKLTRSCNTSTLSTLCRNSGTRFNINGKQKWTSNSVWSVNGPMLAGQFRTDILPLIGVRQMSTGPDTILPAGQVDKHNGLTVDLGDLFEDCTDIQFNSLLTESLSKWRQEGRSCIWLKVPIHKSAFISTAANNGFLFHHAEHQMSLLKLWLNTSCEDRTPRFATHQIGVSGMVYREETKEILVVKDKNSQFSYWKFPGGLSDLEEDIADTAEREILEETGIKSEFLSILAFRQQHLQPGAFGRSDIFIVCRLKPLTFDIMHCENEISHCKWMSLEELHANTTDISPITHRTCQIMLHGIKHGFDNVDIRFKEMKSVYKGLKYKLYHRPLP</sequence>
<evidence type="ECO:0000256" key="2">
    <source>
        <dbReference type="ARBA" id="ARBA00004173"/>
    </source>
</evidence>